<accession>A0A8X6S7E3</accession>
<dbReference type="Proteomes" id="UP000887159">
    <property type="component" value="Unassembled WGS sequence"/>
</dbReference>
<evidence type="ECO:0000313" key="2">
    <source>
        <dbReference type="Proteomes" id="UP000887159"/>
    </source>
</evidence>
<dbReference type="EMBL" id="BMAU01021257">
    <property type="protein sequence ID" value="GFY06163.1"/>
    <property type="molecule type" value="Genomic_DNA"/>
</dbReference>
<dbReference type="Gene3D" id="3.30.420.10">
    <property type="entry name" value="Ribonuclease H-like superfamily/Ribonuclease H"/>
    <property type="match status" value="1"/>
</dbReference>
<dbReference type="PROSITE" id="PS51257">
    <property type="entry name" value="PROKAR_LIPOPROTEIN"/>
    <property type="match status" value="1"/>
</dbReference>
<name>A0A8X6S7E3_TRICX</name>
<gene>
    <name evidence="1" type="ORF">TNCV_3108421</name>
</gene>
<keyword evidence="2" id="KW-1185">Reference proteome</keyword>
<dbReference type="GO" id="GO:0003676">
    <property type="term" value="F:nucleic acid binding"/>
    <property type="evidence" value="ECO:0007669"/>
    <property type="project" value="InterPro"/>
</dbReference>
<dbReference type="AlphaFoldDB" id="A0A8X6S7E3"/>
<dbReference type="InterPro" id="IPR036397">
    <property type="entry name" value="RNaseH_sf"/>
</dbReference>
<reference evidence="1" key="1">
    <citation type="submission" date="2020-08" db="EMBL/GenBank/DDBJ databases">
        <title>Multicomponent nature underlies the extraordinary mechanical properties of spider dragline silk.</title>
        <authorList>
            <person name="Kono N."/>
            <person name="Nakamura H."/>
            <person name="Mori M."/>
            <person name="Yoshida Y."/>
            <person name="Ohtoshi R."/>
            <person name="Malay A.D."/>
            <person name="Moran D.A.P."/>
            <person name="Tomita M."/>
            <person name="Numata K."/>
            <person name="Arakawa K."/>
        </authorList>
    </citation>
    <scope>NUCLEOTIDE SEQUENCE</scope>
</reference>
<evidence type="ECO:0000313" key="1">
    <source>
        <dbReference type="EMBL" id="GFY06163.1"/>
    </source>
</evidence>
<sequence length="169" mass="19382">MKPAYQVETVQEHGGSIMIWGVFSCHCLGSLVRVPISLNAILYVKLLGHHHHSFMLCCYPHGNGAFQQDNCTSRKFQLATGWLDEHSSEFSVINWQPRNSEPNPIERLWDVLEQDVKGHHTASTNLTELWTVLANIWQVILMERFQKLVEFLPRRVAVVIKVRGGLTCY</sequence>
<proteinExistence type="predicted"/>
<organism evidence="1 2">
    <name type="scientific">Trichonephila clavipes</name>
    <name type="common">Golden silk orbweaver</name>
    <name type="synonym">Nephila clavipes</name>
    <dbReference type="NCBI Taxonomy" id="2585209"/>
    <lineage>
        <taxon>Eukaryota</taxon>
        <taxon>Metazoa</taxon>
        <taxon>Ecdysozoa</taxon>
        <taxon>Arthropoda</taxon>
        <taxon>Chelicerata</taxon>
        <taxon>Arachnida</taxon>
        <taxon>Araneae</taxon>
        <taxon>Araneomorphae</taxon>
        <taxon>Entelegynae</taxon>
        <taxon>Araneoidea</taxon>
        <taxon>Nephilidae</taxon>
        <taxon>Trichonephila</taxon>
    </lineage>
</organism>
<comment type="caution">
    <text evidence="1">The sequence shown here is derived from an EMBL/GenBank/DDBJ whole genome shotgun (WGS) entry which is preliminary data.</text>
</comment>
<protein>
    <submittedName>
        <fullName evidence="1">Transposable element Tcb2 transposase</fullName>
    </submittedName>
</protein>